<dbReference type="EMBL" id="AP025319">
    <property type="protein sequence ID" value="BDD12550.1"/>
    <property type="molecule type" value="Genomic_DNA"/>
</dbReference>
<dbReference type="GO" id="GO:0005737">
    <property type="term" value="C:cytoplasm"/>
    <property type="evidence" value="ECO:0007669"/>
    <property type="project" value="TreeGrafter"/>
</dbReference>
<protein>
    <recommendedName>
        <fullName evidence="2">Metallo-beta-lactamase domain-containing protein</fullName>
    </recommendedName>
</protein>
<gene>
    <name evidence="3" type="ORF">FUAX_49820</name>
</gene>
<organism evidence="3 4">
    <name type="scientific">Fulvitalea axinellae</name>
    <dbReference type="NCBI Taxonomy" id="1182444"/>
    <lineage>
        <taxon>Bacteria</taxon>
        <taxon>Pseudomonadati</taxon>
        <taxon>Bacteroidota</taxon>
        <taxon>Cytophagia</taxon>
        <taxon>Cytophagales</taxon>
        <taxon>Persicobacteraceae</taxon>
        <taxon>Fulvitalea</taxon>
    </lineage>
</organism>
<keyword evidence="3" id="KW-0614">Plasmid</keyword>
<dbReference type="InterPro" id="IPR024884">
    <property type="entry name" value="NAPE-PLD"/>
</dbReference>
<feature type="chain" id="PRO_5043515831" description="Metallo-beta-lactamase domain-containing protein" evidence="1">
    <location>
        <begin position="24"/>
        <end position="383"/>
    </location>
</feature>
<dbReference type="PANTHER" id="PTHR15032:SF4">
    <property type="entry name" value="N-ACYL-PHOSPHATIDYLETHANOLAMINE-HYDROLYZING PHOSPHOLIPASE D"/>
    <property type="match status" value="1"/>
</dbReference>
<evidence type="ECO:0000256" key="1">
    <source>
        <dbReference type="SAM" id="SignalP"/>
    </source>
</evidence>
<dbReference type="PANTHER" id="PTHR15032">
    <property type="entry name" value="N-ACYL-PHOSPHATIDYLETHANOLAMINE-HYDROLYZING PHOSPHOLIPASE D"/>
    <property type="match status" value="1"/>
</dbReference>
<evidence type="ECO:0000313" key="4">
    <source>
        <dbReference type="Proteomes" id="UP001348817"/>
    </source>
</evidence>
<feature type="domain" description="Metallo-beta-lactamase" evidence="2">
    <location>
        <begin position="119"/>
        <end position="315"/>
    </location>
</feature>
<dbReference type="SUPFAM" id="SSF56281">
    <property type="entry name" value="Metallo-hydrolase/oxidoreductase"/>
    <property type="match status" value="1"/>
</dbReference>
<keyword evidence="1" id="KW-0732">Signal</keyword>
<dbReference type="InterPro" id="IPR036866">
    <property type="entry name" value="RibonucZ/Hydroxyglut_hydro"/>
</dbReference>
<evidence type="ECO:0000313" key="3">
    <source>
        <dbReference type="EMBL" id="BDD12550.1"/>
    </source>
</evidence>
<dbReference type="Pfam" id="PF12706">
    <property type="entry name" value="Lactamase_B_2"/>
    <property type="match status" value="1"/>
</dbReference>
<sequence length="383" mass="44167">MKVTKPGLLAVTLVSALTFSALAMSDSKEKKNRKKKRLEKMEASDHYRDGKFFNDAPMDTFGFKKVMRILKKHFTGKFPDKIANVEFPLSNTPWDNDLDSDLWFSWLGHSTVFLQIEGHKVLIDPVLSKRTSFVQWMGPKRMHPFPVNPDSIPDPDVIVISHNHYDHLDKKSIKRLHPRTVHFLVPLGVGKYLESWGVDPGKIHEMDWWEEFQLNGLRITLTPGQHGSGRGFGDKEETFWGGYAMKGKRKNVYYSGDTGFFKGFADIGNRLGPFDLSLIQIGAYNKDWPKVHMFPEEAVDAQKMVKAKVMVPLHWGTFPLAFHSWYDPAVRIRKAMAKENMPLVFPLLGEQVAYDKMDFEHVWWENLVPEKYKGTDIEQKTIK</sequence>
<evidence type="ECO:0000259" key="2">
    <source>
        <dbReference type="Pfam" id="PF12706"/>
    </source>
</evidence>
<dbReference type="GO" id="GO:0008270">
    <property type="term" value="F:zinc ion binding"/>
    <property type="evidence" value="ECO:0007669"/>
    <property type="project" value="InterPro"/>
</dbReference>
<name>A0AAU9DMY2_9BACT</name>
<dbReference type="RefSeq" id="WP_338395869.1">
    <property type="nucleotide sequence ID" value="NZ_AP025319.1"/>
</dbReference>
<dbReference type="AlphaFoldDB" id="A0AAU9DMY2"/>
<dbReference type="InterPro" id="IPR001279">
    <property type="entry name" value="Metallo-B-lactamas"/>
</dbReference>
<dbReference type="Proteomes" id="UP001348817">
    <property type="component" value="Plasmid pFA5"/>
</dbReference>
<keyword evidence="4" id="KW-1185">Reference proteome</keyword>
<dbReference type="Gene3D" id="3.60.15.10">
    <property type="entry name" value="Ribonuclease Z/Hydroxyacylglutathione hydrolase-like"/>
    <property type="match status" value="1"/>
</dbReference>
<dbReference type="PIRSF" id="PIRSF038896">
    <property type="entry name" value="NAPE-PLD"/>
    <property type="match status" value="1"/>
</dbReference>
<dbReference type="GO" id="GO:0070290">
    <property type="term" value="F:N-acylphosphatidylethanolamine-specific phospholipase D activity"/>
    <property type="evidence" value="ECO:0007669"/>
    <property type="project" value="InterPro"/>
</dbReference>
<proteinExistence type="predicted"/>
<geneLocation type="plasmid" evidence="3 4">
    <name>pFA5</name>
</geneLocation>
<dbReference type="KEGG" id="fax:FUAX_49820"/>
<reference evidence="3 4" key="1">
    <citation type="submission" date="2021-12" db="EMBL/GenBank/DDBJ databases">
        <title>Genome sequencing of bacteria with rrn-lacking chromosome and rrn-plasmid.</title>
        <authorList>
            <person name="Anda M."/>
            <person name="Iwasaki W."/>
        </authorList>
    </citation>
    <scope>NUCLEOTIDE SEQUENCE [LARGE SCALE GENOMIC DNA]</scope>
    <source>
        <strain evidence="3 4">DSM 100852</strain>
        <plasmid evidence="3 4">pFA5</plasmid>
    </source>
</reference>
<accession>A0AAU9DMY2</accession>
<feature type="signal peptide" evidence="1">
    <location>
        <begin position="1"/>
        <end position="23"/>
    </location>
</feature>